<name>A0A1V8YFG6_9ENTE</name>
<gene>
    <name evidence="1" type="ORF">BH747_00570</name>
</gene>
<protein>
    <submittedName>
        <fullName evidence="1">Uncharacterized protein</fullName>
    </submittedName>
</protein>
<dbReference type="RefSeq" id="WP_081181397.1">
    <property type="nucleotide sequence ID" value="NZ_MJEA01000001.1"/>
</dbReference>
<accession>A0A1V8YFG6</accession>
<evidence type="ECO:0000313" key="1">
    <source>
        <dbReference type="EMBL" id="OQO71359.1"/>
    </source>
</evidence>
<proteinExistence type="predicted"/>
<dbReference type="Proteomes" id="UP000192477">
    <property type="component" value="Unassembled WGS sequence"/>
</dbReference>
<sequence>MDDFDRKFHMFALALGLGDAGNFRVVGEEGKKNYQLLFSTLIKMIEMDENEFFIDKTRKPEIISSLKRTIDFYHTNSPKELQQLIESMKKDDPTNFMIIPAYITSKEYDHVYSLILYQQTDHYVVTMIDKLGKGSDKHSCGAFSKIKKENLNVLCDILFHTKFEYHKKSQCNLSRIIYQLGEGKYGREHLNLTMNEYKGVANCPVIEILGSLKTDLFNCQVNIFNHTMDVELKKMRTKEKSIKPKIGEAKAFYNYLYHAFKTENVVHNQALEHAWKYYLERKMEKVNCSKHPTFSEFELTVDFATKFVEDPLTPEAFKISQTTHPVFRVFSSEKSPKLEEKLNKILADWKFSQLSNQQQFSGLLQKINEGKNTVQTTEKTKPLLIQR</sequence>
<comment type="caution">
    <text evidence="1">The sequence shown here is derived from an EMBL/GenBank/DDBJ whole genome shotgun (WGS) entry which is preliminary data.</text>
</comment>
<dbReference type="OrthoDB" id="2195212at2"/>
<dbReference type="STRING" id="112904.BH747_00570"/>
<dbReference type="EMBL" id="MJEA01000001">
    <property type="protein sequence ID" value="OQO71359.1"/>
    <property type="molecule type" value="Genomic_DNA"/>
</dbReference>
<dbReference type="AlphaFoldDB" id="A0A1V8YFG6"/>
<organism evidence="1 2">
    <name type="scientific">Enterococcus villorum</name>
    <dbReference type="NCBI Taxonomy" id="112904"/>
    <lineage>
        <taxon>Bacteria</taxon>
        <taxon>Bacillati</taxon>
        <taxon>Bacillota</taxon>
        <taxon>Bacilli</taxon>
        <taxon>Lactobacillales</taxon>
        <taxon>Enterococcaceae</taxon>
        <taxon>Enterococcus</taxon>
    </lineage>
</organism>
<evidence type="ECO:0000313" key="2">
    <source>
        <dbReference type="Proteomes" id="UP000192477"/>
    </source>
</evidence>
<reference evidence="1 2" key="1">
    <citation type="journal article" date="2017" name="BMC Microbiol.">
        <title>Comparative genomics of Enterococcus spp. isolated from bovine feces.</title>
        <authorList>
            <person name="Beukers A.G."/>
            <person name="Zaheer R."/>
            <person name="Goji N."/>
            <person name="Amoako K.K."/>
            <person name="Chaves A.V."/>
            <person name="Ward M.P."/>
            <person name="McAllister T.A."/>
        </authorList>
    </citation>
    <scope>NUCLEOTIDE SEQUENCE [LARGE SCALE GENOMIC DNA]</scope>
    <source>
        <strain evidence="1 2">F1129D 143</strain>
    </source>
</reference>